<dbReference type="Proteomes" id="UP000789920">
    <property type="component" value="Unassembled WGS sequence"/>
</dbReference>
<protein>
    <submittedName>
        <fullName evidence="1">27669_t:CDS:1</fullName>
    </submittedName>
</protein>
<dbReference type="EMBL" id="CAJVQC010019489">
    <property type="protein sequence ID" value="CAG8701573.1"/>
    <property type="molecule type" value="Genomic_DNA"/>
</dbReference>
<evidence type="ECO:0000313" key="2">
    <source>
        <dbReference type="Proteomes" id="UP000789920"/>
    </source>
</evidence>
<organism evidence="1 2">
    <name type="scientific">Racocetra persica</name>
    <dbReference type="NCBI Taxonomy" id="160502"/>
    <lineage>
        <taxon>Eukaryota</taxon>
        <taxon>Fungi</taxon>
        <taxon>Fungi incertae sedis</taxon>
        <taxon>Mucoromycota</taxon>
        <taxon>Glomeromycotina</taxon>
        <taxon>Glomeromycetes</taxon>
        <taxon>Diversisporales</taxon>
        <taxon>Gigasporaceae</taxon>
        <taxon>Racocetra</taxon>
    </lineage>
</organism>
<reference evidence="1" key="1">
    <citation type="submission" date="2021-06" db="EMBL/GenBank/DDBJ databases">
        <authorList>
            <person name="Kallberg Y."/>
            <person name="Tangrot J."/>
            <person name="Rosling A."/>
        </authorList>
    </citation>
    <scope>NUCLEOTIDE SEQUENCE</scope>
    <source>
        <strain evidence="1">MA461A</strain>
    </source>
</reference>
<name>A0ACA9PBK7_9GLOM</name>
<gene>
    <name evidence="1" type="ORF">RPERSI_LOCUS10050</name>
</gene>
<evidence type="ECO:0000313" key="1">
    <source>
        <dbReference type="EMBL" id="CAG8701573.1"/>
    </source>
</evidence>
<keyword evidence="2" id="KW-1185">Reference proteome</keyword>
<accession>A0ACA9PBK7</accession>
<sequence>HKDYTSVVSKTPFANDKRRSLPPQMTKPLTKPAKPAKSAKLS</sequence>
<proteinExistence type="predicted"/>
<comment type="caution">
    <text evidence="1">The sequence shown here is derived from an EMBL/GenBank/DDBJ whole genome shotgun (WGS) entry which is preliminary data.</text>
</comment>
<feature type="non-terminal residue" evidence="1">
    <location>
        <position position="1"/>
    </location>
</feature>